<dbReference type="PROSITE" id="PS51118">
    <property type="entry name" value="HTH_HXLR"/>
    <property type="match status" value="1"/>
</dbReference>
<keyword evidence="6" id="KW-1185">Reference proteome</keyword>
<dbReference type="AlphaFoldDB" id="A0AAX4NH81"/>
<dbReference type="PANTHER" id="PTHR33204">
    <property type="entry name" value="TRANSCRIPTIONAL REGULATOR, MARR FAMILY"/>
    <property type="match status" value="1"/>
</dbReference>
<dbReference type="InterPro" id="IPR036388">
    <property type="entry name" value="WH-like_DNA-bd_sf"/>
</dbReference>
<dbReference type="Pfam" id="PF01638">
    <property type="entry name" value="HxlR"/>
    <property type="match status" value="1"/>
</dbReference>
<evidence type="ECO:0000256" key="1">
    <source>
        <dbReference type="ARBA" id="ARBA00023015"/>
    </source>
</evidence>
<proteinExistence type="predicted"/>
<dbReference type="Proteomes" id="UP001451606">
    <property type="component" value="Chromosome"/>
</dbReference>
<organism evidence="5 6">
    <name type="scientific">Oxyplasma meridianum</name>
    <dbReference type="NCBI Taxonomy" id="3073602"/>
    <lineage>
        <taxon>Archaea</taxon>
        <taxon>Methanobacteriati</taxon>
        <taxon>Thermoplasmatota</taxon>
        <taxon>Thermoplasmata</taxon>
        <taxon>Thermoplasmatales</taxon>
        <taxon>Thermoplasmataceae</taxon>
        <taxon>Oxyplasma</taxon>
    </lineage>
</organism>
<dbReference type="EMBL" id="CP133772">
    <property type="protein sequence ID" value="WYY00826.1"/>
    <property type="molecule type" value="Genomic_DNA"/>
</dbReference>
<dbReference type="RefSeq" id="WP_393971153.1">
    <property type="nucleotide sequence ID" value="NZ_CP133772.1"/>
</dbReference>
<dbReference type="InterPro" id="IPR002577">
    <property type="entry name" value="HTH_HxlR"/>
</dbReference>
<accession>A0AAX4NH81</accession>
<gene>
    <name evidence="5" type="ORF">OXIME_001411</name>
</gene>
<dbReference type="SUPFAM" id="SSF46785">
    <property type="entry name" value="Winged helix' DNA-binding domain"/>
    <property type="match status" value="1"/>
</dbReference>
<dbReference type="KEGG" id="omr:OXIME_001411"/>
<dbReference type="PANTHER" id="PTHR33204:SF18">
    <property type="entry name" value="TRANSCRIPTIONAL REGULATORY PROTEIN"/>
    <property type="match status" value="1"/>
</dbReference>
<dbReference type="Gene3D" id="1.10.10.10">
    <property type="entry name" value="Winged helix-like DNA-binding domain superfamily/Winged helix DNA-binding domain"/>
    <property type="match status" value="1"/>
</dbReference>
<evidence type="ECO:0000313" key="5">
    <source>
        <dbReference type="EMBL" id="WYY00826.1"/>
    </source>
</evidence>
<dbReference type="GeneID" id="95968149"/>
<keyword evidence="3" id="KW-0804">Transcription</keyword>
<dbReference type="GO" id="GO:0003677">
    <property type="term" value="F:DNA binding"/>
    <property type="evidence" value="ECO:0007669"/>
    <property type="project" value="UniProtKB-KW"/>
</dbReference>
<dbReference type="InterPro" id="IPR036390">
    <property type="entry name" value="WH_DNA-bd_sf"/>
</dbReference>
<protein>
    <submittedName>
        <fullName evidence="5">Helix-turn-helix domain-containing protein</fullName>
    </submittedName>
</protein>
<keyword evidence="2" id="KW-0238">DNA-binding</keyword>
<evidence type="ECO:0000256" key="3">
    <source>
        <dbReference type="ARBA" id="ARBA00023163"/>
    </source>
</evidence>
<evidence type="ECO:0000256" key="2">
    <source>
        <dbReference type="ARBA" id="ARBA00023125"/>
    </source>
</evidence>
<reference evidence="5 6" key="1">
    <citation type="submission" date="2023-09" db="EMBL/GenBank/DDBJ databases">
        <authorList>
            <person name="Golyshina O.V."/>
            <person name="Lunev E.A."/>
            <person name="Bargiela R."/>
            <person name="Gaines M.C."/>
            <person name="Daum B."/>
            <person name="Bale N.J."/>
            <person name="Koenen M."/>
            <person name="Sinninghe Damst J.S."/>
            <person name="Yakimov M."/>
            <person name="Golyshin P.N."/>
        </authorList>
    </citation>
    <scope>NUCLEOTIDE SEQUENCE [LARGE SCALE GENOMIC DNA]</scope>
    <source>
        <strain evidence="5 6">M1</strain>
    </source>
</reference>
<feature type="domain" description="HTH hxlR-type" evidence="4">
    <location>
        <begin position="28"/>
        <end position="126"/>
    </location>
</feature>
<keyword evidence="1" id="KW-0805">Transcription regulation</keyword>
<evidence type="ECO:0000313" key="6">
    <source>
        <dbReference type="Proteomes" id="UP001451606"/>
    </source>
</evidence>
<name>A0AAX4NH81_9ARCH</name>
<evidence type="ECO:0000259" key="4">
    <source>
        <dbReference type="PROSITE" id="PS51118"/>
    </source>
</evidence>
<sequence>MNIEERERERTKKRGDICMIRSEDGIICIDPALPIFSQIGKKYTMLILAILEHEGLRKNFNEILRSIPHSSSTIISKRLKDLESMKLIVRTESRDSVTYSLTQKGKAVIDSLIPFLKVSEKLEDII</sequence>